<feature type="domain" description="Reverse transcriptase Ty1/copia-type" evidence="3">
    <location>
        <begin position="127"/>
        <end position="203"/>
    </location>
</feature>
<accession>A0A4Y1QWQ3</accession>
<dbReference type="AlphaFoldDB" id="A0A4Y1QWQ3"/>
<feature type="domain" description="Reverse transcriptase Ty1/copia-type" evidence="3">
    <location>
        <begin position="65"/>
        <end position="120"/>
    </location>
</feature>
<proteinExistence type="predicted"/>
<dbReference type="SUPFAM" id="SSF56672">
    <property type="entry name" value="DNA/RNA polymerases"/>
    <property type="match status" value="1"/>
</dbReference>
<dbReference type="Pfam" id="PF07727">
    <property type="entry name" value="RVT_2"/>
    <property type="match status" value="2"/>
</dbReference>
<dbReference type="EMBL" id="AP019298">
    <property type="protein sequence ID" value="BBG96291.1"/>
    <property type="molecule type" value="Genomic_DNA"/>
</dbReference>
<evidence type="ECO:0000259" key="2">
    <source>
        <dbReference type="Pfam" id="PF03107"/>
    </source>
</evidence>
<dbReference type="InterPro" id="IPR004146">
    <property type="entry name" value="DC1"/>
</dbReference>
<dbReference type="PANTHER" id="PTHR46288">
    <property type="entry name" value="PHORBOL-ESTER/DAG-TYPE DOMAIN-CONTAINING PROTEIN"/>
    <property type="match status" value="1"/>
</dbReference>
<evidence type="ECO:0000313" key="4">
    <source>
        <dbReference type="EMBL" id="BBG96291.1"/>
    </source>
</evidence>
<sequence>NDWLPISGDEACALGVETIDRIEASDQSPVSENNDNDSCTYEVDAIPSSALPVPQSTRDIESSEHKVDGSINRYKTRLVVKGYTQTYKVDYLETFALVTKLNTMRVLLSLAANCDWPCHKGKLTALIIYVDDMIVTGDDQAEMQNLQKYLASEFEIKSLGDLKYFLGIEVARSKYGIFLSQRKYILDLLVETGMLDSKPIDTPNQVPTDKERYQRFVSKLIYLAHTRPSSVTNRRSTSGSKKQKVVSRSSVKAKYREMAQCVCELLWLRRLLRDLRSMVKHFSHRRELCSYQVQEDDEIICSSCELPLDLMMNSATSAYKCTKSKCNFYLHDLCFELPQEIKHKSHPKHPLILSTPPYEYGEFTCDACGEFGTCFTFHCTHCKYDLHVQCATLPETLSHHNHHHLLTLLYSLPDHHENEGKLNICDFCQGTFPRGCCSTLAEIVTIVPIWGVQLLNLIKITRKIK</sequence>
<keyword evidence="1" id="KW-0677">Repeat</keyword>
<dbReference type="InterPro" id="IPR043502">
    <property type="entry name" value="DNA/RNA_pol_sf"/>
</dbReference>
<name>A0A4Y1QWQ3_PRUDU</name>
<protein>
    <submittedName>
        <fullName evidence="4">Cysteine/Histidine-rich C1 domain family protein</fullName>
    </submittedName>
</protein>
<evidence type="ECO:0000259" key="3">
    <source>
        <dbReference type="Pfam" id="PF07727"/>
    </source>
</evidence>
<feature type="domain" description="DC1" evidence="2">
    <location>
        <begin position="344"/>
        <end position="391"/>
    </location>
</feature>
<gene>
    <name evidence="4" type="ORF">Prudu_005053</name>
</gene>
<reference evidence="4" key="1">
    <citation type="journal article" date="2019" name="Science">
        <title>Mutation of a bHLH transcription factor allowed almond domestication.</title>
        <authorList>
            <person name="Sanchez-Perez R."/>
            <person name="Pavan S."/>
            <person name="Mazzeo R."/>
            <person name="Moldovan C."/>
            <person name="Aiese Cigliano R."/>
            <person name="Del Cueto J."/>
            <person name="Ricciardi F."/>
            <person name="Lotti C."/>
            <person name="Ricciardi L."/>
            <person name="Dicenta F."/>
            <person name="Lopez-Marques R.L."/>
            <person name="Lindberg Moller B."/>
        </authorList>
    </citation>
    <scope>NUCLEOTIDE SEQUENCE</scope>
</reference>
<dbReference type="InterPro" id="IPR046349">
    <property type="entry name" value="C1-like_sf"/>
</dbReference>
<feature type="non-terminal residue" evidence="4">
    <location>
        <position position="1"/>
    </location>
</feature>
<dbReference type="Pfam" id="PF03107">
    <property type="entry name" value="C1_2"/>
    <property type="match status" value="1"/>
</dbReference>
<organism evidence="4">
    <name type="scientific">Prunus dulcis</name>
    <name type="common">Almond</name>
    <name type="synonym">Amygdalus dulcis</name>
    <dbReference type="NCBI Taxonomy" id="3755"/>
    <lineage>
        <taxon>Eukaryota</taxon>
        <taxon>Viridiplantae</taxon>
        <taxon>Streptophyta</taxon>
        <taxon>Embryophyta</taxon>
        <taxon>Tracheophyta</taxon>
        <taxon>Spermatophyta</taxon>
        <taxon>Magnoliopsida</taxon>
        <taxon>eudicotyledons</taxon>
        <taxon>Gunneridae</taxon>
        <taxon>Pentapetalae</taxon>
        <taxon>rosids</taxon>
        <taxon>fabids</taxon>
        <taxon>Rosales</taxon>
        <taxon>Rosaceae</taxon>
        <taxon>Amygdaloideae</taxon>
        <taxon>Amygdaleae</taxon>
        <taxon>Prunus</taxon>
    </lineage>
</organism>
<evidence type="ECO:0000256" key="1">
    <source>
        <dbReference type="ARBA" id="ARBA00022737"/>
    </source>
</evidence>
<dbReference type="SUPFAM" id="SSF57889">
    <property type="entry name" value="Cysteine-rich domain"/>
    <property type="match status" value="1"/>
</dbReference>
<dbReference type="InterPro" id="IPR013103">
    <property type="entry name" value="RVT_2"/>
</dbReference>
<dbReference type="PANTHER" id="PTHR46288:SF27">
    <property type="entry name" value="CYSTEINE_HISTIDINE-RICH C1 DOMAIN FAMILY PROTEIN"/>
    <property type="match status" value="1"/>
</dbReference>